<dbReference type="InterPro" id="IPR036691">
    <property type="entry name" value="Endo/exonu/phosph_ase_sf"/>
</dbReference>
<comment type="cofactor">
    <cofactor evidence="2">
        <name>Mg(2+)</name>
        <dbReference type="ChEBI" id="CHEBI:18420"/>
    </cofactor>
</comment>
<dbReference type="PANTHER" id="PTHR15822:SF4">
    <property type="entry name" value="TYROSYL-DNA PHOSPHODIESTERASE 2"/>
    <property type="match status" value="1"/>
</dbReference>
<feature type="signal peptide" evidence="11">
    <location>
        <begin position="1"/>
        <end position="19"/>
    </location>
</feature>
<dbReference type="Gene3D" id="3.60.10.10">
    <property type="entry name" value="Endonuclease/exonuclease/phosphatase"/>
    <property type="match status" value="1"/>
</dbReference>
<keyword evidence="7" id="KW-0378">Hydrolase</keyword>
<dbReference type="Proteomes" id="UP001058602">
    <property type="component" value="Chromosome 1"/>
</dbReference>
<comment type="subcellular location">
    <subcellularLocation>
        <location evidence="10">Cytoplasm</location>
    </subcellularLocation>
</comment>
<name>A0ABY5LG75_9VIBR</name>
<comment type="cofactor">
    <cofactor evidence="1">
        <name>Mn(2+)</name>
        <dbReference type="ChEBI" id="CHEBI:29035"/>
    </cofactor>
</comment>
<keyword evidence="3 10" id="KW-0963">Cytoplasm</keyword>
<reference evidence="13" key="1">
    <citation type="submission" date="2022-07" db="EMBL/GenBank/DDBJ databases">
        <title>Complete genome of Vibrio japonicus strain JCM 31412T and phylogenomic assessment of the Nereis clade of the genus Vibrio.</title>
        <authorList>
            <person name="Shlafstein M.D."/>
            <person name="Emsley S.A."/>
            <person name="Ushijima B."/>
            <person name="Videau P."/>
            <person name="Saw J.H."/>
        </authorList>
    </citation>
    <scope>NUCLEOTIDE SEQUENCE</scope>
    <source>
        <strain evidence="13">JCM 31412</strain>
    </source>
</reference>
<dbReference type="PANTHER" id="PTHR15822">
    <property type="entry name" value="TRAF AND TNF RECEPTOR-ASSOCIATED PROTEIN"/>
    <property type="match status" value="1"/>
</dbReference>
<dbReference type="InterPro" id="IPR051547">
    <property type="entry name" value="TDP2-like"/>
</dbReference>
<keyword evidence="8" id="KW-0460">Magnesium</keyword>
<gene>
    <name evidence="13" type="ORF">NP165_09555</name>
</gene>
<dbReference type="InterPro" id="IPR022958">
    <property type="entry name" value="UPF0294"/>
</dbReference>
<dbReference type="EMBL" id="CP102096">
    <property type="protein sequence ID" value="UUM29955.1"/>
    <property type="molecule type" value="Genomic_DNA"/>
</dbReference>
<evidence type="ECO:0000313" key="13">
    <source>
        <dbReference type="EMBL" id="UUM29955.1"/>
    </source>
</evidence>
<dbReference type="InterPro" id="IPR005135">
    <property type="entry name" value="Endo/exonuclease/phosphatase"/>
</dbReference>
<dbReference type="SUPFAM" id="SSF56219">
    <property type="entry name" value="DNase I-like"/>
    <property type="match status" value="1"/>
</dbReference>
<evidence type="ECO:0000256" key="2">
    <source>
        <dbReference type="ARBA" id="ARBA00001946"/>
    </source>
</evidence>
<keyword evidence="14" id="KW-1185">Reference proteome</keyword>
<comment type="similarity">
    <text evidence="10">Belongs to the UPF0294 family.</text>
</comment>
<organism evidence="13 14">
    <name type="scientific">Vibrio japonicus</name>
    <dbReference type="NCBI Taxonomy" id="1824638"/>
    <lineage>
        <taxon>Bacteria</taxon>
        <taxon>Pseudomonadati</taxon>
        <taxon>Pseudomonadota</taxon>
        <taxon>Gammaproteobacteria</taxon>
        <taxon>Vibrionales</taxon>
        <taxon>Vibrionaceae</taxon>
        <taxon>Vibrio</taxon>
    </lineage>
</organism>
<evidence type="ECO:0000256" key="11">
    <source>
        <dbReference type="SAM" id="SignalP"/>
    </source>
</evidence>
<dbReference type="NCBIfam" id="NF003841">
    <property type="entry name" value="PRK05421.1-3"/>
    <property type="match status" value="1"/>
</dbReference>
<evidence type="ECO:0000259" key="12">
    <source>
        <dbReference type="Pfam" id="PF03372"/>
    </source>
</evidence>
<evidence type="ECO:0000256" key="5">
    <source>
        <dbReference type="ARBA" id="ARBA00022723"/>
    </source>
</evidence>
<proteinExistence type="inferred from homology"/>
<accession>A0ABY5LG75</accession>
<dbReference type="HAMAP" id="MF_01119">
    <property type="entry name" value="UPF0294"/>
    <property type="match status" value="1"/>
</dbReference>
<dbReference type="Pfam" id="PF03372">
    <property type="entry name" value="Exo_endo_phos"/>
    <property type="match status" value="1"/>
</dbReference>
<keyword evidence="9" id="KW-0234">DNA repair</keyword>
<feature type="chain" id="PRO_5047272813" description="UPF0294 protein NP165_09555" evidence="11">
    <location>
        <begin position="20"/>
        <end position="282"/>
    </location>
</feature>
<evidence type="ECO:0000256" key="4">
    <source>
        <dbReference type="ARBA" id="ARBA00022722"/>
    </source>
</evidence>
<dbReference type="RefSeq" id="WP_257083744.1">
    <property type="nucleotide sequence ID" value="NZ_CP102096.1"/>
</dbReference>
<keyword evidence="13" id="KW-0255">Endonuclease</keyword>
<evidence type="ECO:0000256" key="1">
    <source>
        <dbReference type="ARBA" id="ARBA00001936"/>
    </source>
</evidence>
<protein>
    <recommendedName>
        <fullName evidence="10">UPF0294 protein NP165_09555</fullName>
    </recommendedName>
</protein>
<evidence type="ECO:0000256" key="6">
    <source>
        <dbReference type="ARBA" id="ARBA00022763"/>
    </source>
</evidence>
<dbReference type="NCBIfam" id="NF003842">
    <property type="entry name" value="PRK05421.1-4"/>
    <property type="match status" value="1"/>
</dbReference>
<keyword evidence="11" id="KW-0732">Signal</keyword>
<keyword evidence="5" id="KW-0479">Metal-binding</keyword>
<evidence type="ECO:0000256" key="7">
    <source>
        <dbReference type="ARBA" id="ARBA00022801"/>
    </source>
</evidence>
<evidence type="ECO:0000256" key="10">
    <source>
        <dbReference type="HAMAP-Rule" id="MF_01119"/>
    </source>
</evidence>
<evidence type="ECO:0000256" key="8">
    <source>
        <dbReference type="ARBA" id="ARBA00022842"/>
    </source>
</evidence>
<dbReference type="GO" id="GO:0004519">
    <property type="term" value="F:endonuclease activity"/>
    <property type="evidence" value="ECO:0007669"/>
    <property type="project" value="UniProtKB-KW"/>
</dbReference>
<keyword evidence="4" id="KW-0540">Nuclease</keyword>
<sequence length="282" mass="31637">MNKKHLVLIPFALAAVTVAGYQSVFTLPKQDQLSSISASGVELSLKCYKNSQAKRLDHQKHINVLVWNIYKQNRENWEEELTKLSKGTQLVLLQEASMTPYLQAWIQQQKWFGNQVDAFAAFDATAGVLNLSLDTPSVACAYTELEPWLRLPKSALYATYPLSDGSQLAVVNIHAVNFTYGTEEYHRQLNTLVEELLKHQGPVVVAGDFNSWSEARLNVMTQALQRVGLQAVSYDMDNRTQFITGLPLDHVFYRGLELIKAEAPISSASDHNPIVVSFALKR</sequence>
<evidence type="ECO:0000256" key="9">
    <source>
        <dbReference type="ARBA" id="ARBA00023204"/>
    </source>
</evidence>
<evidence type="ECO:0000256" key="3">
    <source>
        <dbReference type="ARBA" id="ARBA00022490"/>
    </source>
</evidence>
<feature type="domain" description="Endonuclease/exonuclease/phosphatase" evidence="12">
    <location>
        <begin position="66"/>
        <end position="271"/>
    </location>
</feature>
<evidence type="ECO:0000313" key="14">
    <source>
        <dbReference type="Proteomes" id="UP001058602"/>
    </source>
</evidence>
<keyword evidence="6" id="KW-0227">DNA damage</keyword>
<dbReference type="NCBIfam" id="NF003840">
    <property type="entry name" value="PRK05421.1-2"/>
    <property type="match status" value="1"/>
</dbReference>